<keyword evidence="3" id="KW-1185">Reference proteome</keyword>
<proteinExistence type="predicted"/>
<dbReference type="CDD" id="cd00093">
    <property type="entry name" value="HTH_XRE"/>
    <property type="match status" value="1"/>
</dbReference>
<sequence>MIRPPLNAEQLARGRALGDRLRKARGDRSIVDAATASGMSPETLRKIETGRLPSPSYFTVAALCRLYGLSMDRLADDCEPDHGSVA</sequence>
<dbReference type="InterPro" id="IPR001387">
    <property type="entry name" value="Cro/C1-type_HTH"/>
</dbReference>
<organism evidence="2 3">
    <name type="scientific">Stackebrandtia albiflava</name>
    <dbReference type="NCBI Taxonomy" id="406432"/>
    <lineage>
        <taxon>Bacteria</taxon>
        <taxon>Bacillati</taxon>
        <taxon>Actinomycetota</taxon>
        <taxon>Actinomycetes</taxon>
        <taxon>Glycomycetales</taxon>
        <taxon>Glycomycetaceae</taxon>
        <taxon>Stackebrandtia</taxon>
    </lineage>
</organism>
<comment type="caution">
    <text evidence="2">The sequence shown here is derived from an EMBL/GenBank/DDBJ whole genome shotgun (WGS) entry which is preliminary data.</text>
</comment>
<evidence type="ECO:0000313" key="2">
    <source>
        <dbReference type="EMBL" id="TWJ06339.1"/>
    </source>
</evidence>
<name>A0A562UL51_9ACTN</name>
<dbReference type="SMART" id="SM00530">
    <property type="entry name" value="HTH_XRE"/>
    <property type="match status" value="1"/>
</dbReference>
<reference evidence="2 3" key="1">
    <citation type="journal article" date="2013" name="Stand. Genomic Sci.">
        <title>Genomic Encyclopedia of Type Strains, Phase I: The one thousand microbial genomes (KMG-I) project.</title>
        <authorList>
            <person name="Kyrpides N.C."/>
            <person name="Woyke T."/>
            <person name="Eisen J.A."/>
            <person name="Garrity G."/>
            <person name="Lilburn T.G."/>
            <person name="Beck B.J."/>
            <person name="Whitman W.B."/>
            <person name="Hugenholtz P."/>
            <person name="Klenk H.P."/>
        </authorList>
    </citation>
    <scope>NUCLEOTIDE SEQUENCE [LARGE SCALE GENOMIC DNA]</scope>
    <source>
        <strain evidence="2 3">DSM 45044</strain>
    </source>
</reference>
<evidence type="ECO:0000259" key="1">
    <source>
        <dbReference type="PROSITE" id="PS50943"/>
    </source>
</evidence>
<dbReference type="OrthoDB" id="5196639at2"/>
<dbReference type="SUPFAM" id="SSF47413">
    <property type="entry name" value="lambda repressor-like DNA-binding domains"/>
    <property type="match status" value="1"/>
</dbReference>
<feature type="domain" description="HTH cro/C1-type" evidence="1">
    <location>
        <begin position="20"/>
        <end position="74"/>
    </location>
</feature>
<dbReference type="InterPro" id="IPR010982">
    <property type="entry name" value="Lambda_DNA-bd_dom_sf"/>
</dbReference>
<dbReference type="Gene3D" id="1.10.260.40">
    <property type="entry name" value="lambda repressor-like DNA-binding domains"/>
    <property type="match status" value="1"/>
</dbReference>
<evidence type="ECO:0000313" key="3">
    <source>
        <dbReference type="Proteomes" id="UP000321617"/>
    </source>
</evidence>
<protein>
    <submittedName>
        <fullName evidence="2">Helix-turn-helix protein</fullName>
    </submittedName>
</protein>
<dbReference type="EMBL" id="VLLL01000013">
    <property type="protein sequence ID" value="TWJ06339.1"/>
    <property type="molecule type" value="Genomic_DNA"/>
</dbReference>
<gene>
    <name evidence="2" type="ORF">LX16_5303</name>
</gene>
<dbReference type="PROSITE" id="PS50943">
    <property type="entry name" value="HTH_CROC1"/>
    <property type="match status" value="1"/>
</dbReference>
<dbReference type="GO" id="GO:0003677">
    <property type="term" value="F:DNA binding"/>
    <property type="evidence" value="ECO:0007669"/>
    <property type="project" value="InterPro"/>
</dbReference>
<dbReference type="Pfam" id="PF13560">
    <property type="entry name" value="HTH_31"/>
    <property type="match status" value="1"/>
</dbReference>
<dbReference type="Proteomes" id="UP000321617">
    <property type="component" value="Unassembled WGS sequence"/>
</dbReference>
<dbReference type="RefSeq" id="WP_147144645.1">
    <property type="nucleotide sequence ID" value="NZ_BAABIJ010000008.1"/>
</dbReference>
<dbReference type="AlphaFoldDB" id="A0A562UL51"/>
<accession>A0A562UL51</accession>